<proteinExistence type="predicted"/>
<accession>A0A645BGT6</accession>
<comment type="caution">
    <text evidence="1">The sequence shown here is derived from an EMBL/GenBank/DDBJ whole genome shotgun (WGS) entry which is preliminary data.</text>
</comment>
<organism evidence="1">
    <name type="scientific">bioreactor metagenome</name>
    <dbReference type="NCBI Taxonomy" id="1076179"/>
    <lineage>
        <taxon>unclassified sequences</taxon>
        <taxon>metagenomes</taxon>
        <taxon>ecological metagenomes</taxon>
    </lineage>
</organism>
<evidence type="ECO:0000313" key="1">
    <source>
        <dbReference type="EMBL" id="MPM64318.1"/>
    </source>
</evidence>
<name>A0A645BGT6_9ZZZZ</name>
<sequence>MKISTYVASILWLICSLSTAQENKNQGNKNLPLEQLTGYSQTYYFSPGCKERADKIAAFIENAVSYFRKEIAFTPKTTLFILAPQHWEQYARFPVYGMPHNLDYYRLAVASEDNPFWKSFLPSLEQLPPALVERIQNAYRQTDGSYSMQPFFDLLALHEMAHSYHAQAGLKMHRKWLSELFVNIMLHSFVAEKQPELLPALETFPEMVIGAGSSEYRYTSLVDFENNYDDAGKGMTSKNYGWYQSNFHHAAKQIYNAGGSRVVKELWIALKEHQQEMKDNELVDMLRKEVHPSVADVYLKWNQKQ</sequence>
<reference evidence="1" key="1">
    <citation type="submission" date="2019-08" db="EMBL/GenBank/DDBJ databases">
        <authorList>
            <person name="Kucharzyk K."/>
            <person name="Murdoch R.W."/>
            <person name="Higgins S."/>
            <person name="Loffler F."/>
        </authorList>
    </citation>
    <scope>NUCLEOTIDE SEQUENCE</scope>
</reference>
<dbReference type="EMBL" id="VSSQ01019881">
    <property type="protein sequence ID" value="MPM64318.1"/>
    <property type="molecule type" value="Genomic_DNA"/>
</dbReference>
<dbReference type="AlphaFoldDB" id="A0A645BGT6"/>
<evidence type="ECO:0008006" key="2">
    <source>
        <dbReference type="Google" id="ProtNLM"/>
    </source>
</evidence>
<protein>
    <recommendedName>
        <fullName evidence="2">DUF1570 domain-containing protein</fullName>
    </recommendedName>
</protein>
<gene>
    <name evidence="1" type="ORF">SDC9_111204</name>
</gene>